<dbReference type="Proteomes" id="UP000004191">
    <property type="component" value="Unassembled WGS sequence"/>
</dbReference>
<evidence type="ECO:0000256" key="1">
    <source>
        <dbReference type="SAM" id="Phobius"/>
    </source>
</evidence>
<name>H3NMP9_9FIRM</name>
<keyword evidence="1" id="KW-1133">Transmembrane helix</keyword>
<comment type="caution">
    <text evidence="2">The sequence shown here is derived from an EMBL/GenBank/DDBJ whole genome shotgun (WGS) entry which is preliminary data.</text>
</comment>
<dbReference type="eggNOG" id="COG1396">
    <property type="taxonomic scope" value="Bacteria"/>
</dbReference>
<dbReference type="HOGENOM" id="CLU_060318_2_0_9"/>
<dbReference type="PATRIC" id="fig|883114.3.peg.602"/>
<dbReference type="NCBIfam" id="NF038403">
    <property type="entry name" value="perm_prefix_1"/>
    <property type="match status" value="1"/>
</dbReference>
<dbReference type="InterPro" id="IPR047928">
    <property type="entry name" value="Perm_prefix_1"/>
</dbReference>
<reference evidence="2 3" key="1">
    <citation type="submission" date="2012-01" db="EMBL/GenBank/DDBJ databases">
        <title>The Genome Sequence of Helcococcus kunzii ATCC 51366.</title>
        <authorList>
            <consortium name="The Broad Institute Genome Sequencing Platform"/>
            <person name="Earl A."/>
            <person name="Ward D."/>
            <person name="Feldgarden M."/>
            <person name="Gevers D."/>
            <person name="Huys G."/>
            <person name="Young S.K."/>
            <person name="Zeng Q."/>
            <person name="Gargeya S."/>
            <person name="Fitzgerald M."/>
            <person name="Haas B."/>
            <person name="Abouelleil A."/>
            <person name="Alvarado L."/>
            <person name="Arachchi H.M."/>
            <person name="Berlin A."/>
            <person name="Chapman S.B."/>
            <person name="Gearin G."/>
            <person name="Goldberg J."/>
            <person name="Griggs A."/>
            <person name="Gujja S."/>
            <person name="Hansen M."/>
            <person name="Heiman D."/>
            <person name="Howarth C."/>
            <person name="Larimer J."/>
            <person name="Lui A."/>
            <person name="MacDonald P.J.P."/>
            <person name="McCowen C."/>
            <person name="Montmayeur A."/>
            <person name="Murphy C."/>
            <person name="Neiman D."/>
            <person name="Pearson M."/>
            <person name="Priest M."/>
            <person name="Roberts A."/>
            <person name="Saif S."/>
            <person name="Shea T."/>
            <person name="Sisk P."/>
            <person name="Stolte C."/>
            <person name="Sykes S."/>
            <person name="Wortman J."/>
            <person name="Nusbaum C."/>
            <person name="Birren B."/>
        </authorList>
    </citation>
    <scope>NUCLEOTIDE SEQUENCE [LARGE SCALE GENOMIC DNA]</scope>
    <source>
        <strain evidence="2 3">ATCC 51366</strain>
    </source>
</reference>
<feature type="transmembrane region" description="Helical" evidence="1">
    <location>
        <begin position="303"/>
        <end position="323"/>
    </location>
</feature>
<evidence type="ECO:0000313" key="3">
    <source>
        <dbReference type="Proteomes" id="UP000004191"/>
    </source>
</evidence>
<dbReference type="RefSeq" id="WP_005397862.1">
    <property type="nucleotide sequence ID" value="NZ_JH601088.1"/>
</dbReference>
<proteinExistence type="predicted"/>
<feature type="transmembrane region" description="Helical" evidence="1">
    <location>
        <begin position="224"/>
        <end position="244"/>
    </location>
</feature>
<evidence type="ECO:0008006" key="4">
    <source>
        <dbReference type="Google" id="ProtNLM"/>
    </source>
</evidence>
<feature type="transmembrane region" description="Helical" evidence="1">
    <location>
        <begin position="100"/>
        <end position="122"/>
    </location>
</feature>
<evidence type="ECO:0000313" key="2">
    <source>
        <dbReference type="EMBL" id="EHR34640.1"/>
    </source>
</evidence>
<dbReference type="OrthoDB" id="9815852at2"/>
<feature type="transmembrane region" description="Helical" evidence="1">
    <location>
        <begin position="134"/>
        <end position="154"/>
    </location>
</feature>
<organism evidence="2 3">
    <name type="scientific">Helcococcus kunzii ATCC 51366</name>
    <dbReference type="NCBI Taxonomy" id="883114"/>
    <lineage>
        <taxon>Bacteria</taxon>
        <taxon>Bacillati</taxon>
        <taxon>Bacillota</taxon>
        <taxon>Tissierellia</taxon>
        <taxon>Tissierellales</taxon>
        <taxon>Peptoniphilaceae</taxon>
        <taxon>Helcococcus</taxon>
    </lineage>
</organism>
<feature type="transmembrane region" description="Helical" evidence="1">
    <location>
        <begin position="191"/>
        <end position="212"/>
    </location>
</feature>
<dbReference type="STRING" id="883114.HMPREF9709_00610"/>
<feature type="transmembrane region" description="Helical" evidence="1">
    <location>
        <begin position="272"/>
        <end position="291"/>
    </location>
</feature>
<dbReference type="EMBL" id="AGEI01000019">
    <property type="protein sequence ID" value="EHR34640.1"/>
    <property type="molecule type" value="Genomic_DNA"/>
</dbReference>
<accession>H3NMP9</accession>
<gene>
    <name evidence="2" type="ORF">HMPREF9709_00610</name>
</gene>
<keyword evidence="3" id="KW-1185">Reference proteome</keyword>
<keyword evidence="1" id="KW-0472">Membrane</keyword>
<dbReference type="GeneID" id="96998615"/>
<keyword evidence="1" id="KW-0812">Transmembrane</keyword>
<protein>
    <recommendedName>
        <fullName evidence="4">Beta-carotene 15,15'-monooxygenase</fullName>
    </recommendedName>
</protein>
<sequence>MDAIKSYLDNMFLGLPKSQKINSAKEELLEMMNDKYTQLLAEGKTDNEAVGIVISEFGNINEVAEVLGIEKELSQKEEIKLFDTDYVKEYLQTTIDSSSYIALGIFLSIICAIPVFILYSFADEEMFGITEQTASIIGLPTLFILLAIAILLFIMKGSKLNKYEFLEKESNFKLTYDAEHYTKEFRSSINIYKIVGISVFAMILSIIPVIVLSNLVDNTKDEKYIPLAVTILWLTISICVYFIVKHTMRYSATSKLLQLEDYSPENKKANNIIGKIAAMYWTLITSIYLIYSFLTNDWGRSWIMWPIAGIAFGFIATAINVFVKKDK</sequence>
<dbReference type="AlphaFoldDB" id="H3NMP9"/>